<feature type="domain" description="Peptidase M1 membrane alanine aminopeptidase" evidence="1">
    <location>
        <begin position="259"/>
        <end position="396"/>
    </location>
</feature>
<dbReference type="eggNOG" id="COG0308">
    <property type="taxonomic scope" value="Bacteria"/>
</dbReference>
<dbReference type="HOGENOM" id="CLU_042033_0_0_0"/>
<keyword evidence="3" id="KW-1185">Reference proteome</keyword>
<dbReference type="OrthoDB" id="100605at2"/>
<dbReference type="EMBL" id="CP001634">
    <property type="protein sequence ID" value="ACR80502.1"/>
    <property type="molecule type" value="Genomic_DNA"/>
</dbReference>
<dbReference type="Gene3D" id="1.10.390.10">
    <property type="entry name" value="Neutral Protease Domain 2"/>
    <property type="match status" value="1"/>
</dbReference>
<dbReference type="STRING" id="521045.Kole_1820"/>
<accession>C5CG08</accession>
<proteinExistence type="predicted"/>
<reference evidence="2 3" key="1">
    <citation type="submission" date="2009-06" db="EMBL/GenBank/DDBJ databases">
        <title>Complete sequence of Thermotogales bacterium TBF 19.5.1.</title>
        <authorList>
            <consortium name="US DOE Joint Genome Institute"/>
            <person name="Lucas S."/>
            <person name="Copeland A."/>
            <person name="Lapidus A."/>
            <person name="Glavina del Rio T."/>
            <person name="Tice H."/>
            <person name="Bruce D."/>
            <person name="Goodwin L."/>
            <person name="Pitluck S."/>
            <person name="Chertkov O."/>
            <person name="Brettin T."/>
            <person name="Detter J.C."/>
            <person name="Han C."/>
            <person name="Schmutz J."/>
            <person name="Larimer F."/>
            <person name="Land M."/>
            <person name="Hauser L."/>
            <person name="Kyrpides N."/>
            <person name="Ovchinnikova G."/>
            <person name="Noll K."/>
        </authorList>
    </citation>
    <scope>NUCLEOTIDE SEQUENCE [LARGE SCALE GENOMIC DNA]</scope>
    <source>
        <strain evidence="3">ATCC BAA-1733 / DSM 21960 / TBF 19.5.1</strain>
    </source>
</reference>
<dbReference type="AlphaFoldDB" id="C5CG08"/>
<gene>
    <name evidence="2" type="ordered locus">Kole_1820</name>
</gene>
<organism evidence="2 3">
    <name type="scientific">Kosmotoga olearia (strain ATCC BAA-1733 / DSM 21960 / TBF 19.5.1)</name>
    <dbReference type="NCBI Taxonomy" id="521045"/>
    <lineage>
        <taxon>Bacteria</taxon>
        <taxon>Thermotogati</taxon>
        <taxon>Thermotogota</taxon>
        <taxon>Thermotogae</taxon>
        <taxon>Kosmotogales</taxon>
        <taxon>Kosmotogaceae</taxon>
        <taxon>Kosmotoga</taxon>
    </lineage>
</organism>
<dbReference type="InterPro" id="IPR027268">
    <property type="entry name" value="Peptidase_M4/M1_CTD_sf"/>
</dbReference>
<protein>
    <recommendedName>
        <fullName evidence="1">Peptidase M1 membrane alanine aminopeptidase domain-containing protein</fullName>
    </recommendedName>
</protein>
<sequence>MENTNFYEGKIRIVPKNKEIYALLNLDYYVLQDSTEEINLYIYKDINIDQITSEDVKDYAVSNEISNWSPFILESKQIKIHLNKKKNKGDVIKLQFKYHGKINTLKKYEVNRINEEWVEISLYSPWFPLAEENRKAAFQIRVDIEDGYEVVGQKARKQNGYWIVESDNMVNDCTILASKNFKKRIVRERRMTIKIYNASIEGEKIAEKIEKHLGFIIKTCFDYFGKTNVEEFTIVIAPRSEGGGYCRPGLLVVALEDVDDKNYFKFLSHEISHLWWMGADSSTWEDWLNESFAEYSALLLYKEKYGNAEFERKIEKYRQAVTDCPPIYGLSRSDEKAFLTLYAKGPVILNKLEKKIGSDNFKKLLKELLAKNIKTTDGFFKTVKNMFGEDTAKFMEKELKS</sequence>
<dbReference type="SUPFAM" id="SSF55486">
    <property type="entry name" value="Metalloproteases ('zincins'), catalytic domain"/>
    <property type="match status" value="1"/>
</dbReference>
<dbReference type="GO" id="GO:0008270">
    <property type="term" value="F:zinc ion binding"/>
    <property type="evidence" value="ECO:0007669"/>
    <property type="project" value="InterPro"/>
</dbReference>
<name>C5CG08_KOSOT</name>
<evidence type="ECO:0000259" key="1">
    <source>
        <dbReference type="Pfam" id="PF01433"/>
    </source>
</evidence>
<reference evidence="2 3" key="2">
    <citation type="journal article" date="2011" name="J. Bacteriol.">
        <title>Genome Sequence of Kosmotoga olearia Strain TBF 19.5.1, a Thermophilic Bacterium with a Wide Growth Temperature Range, Isolated from the Troll B Oil Platform in the North Sea.</title>
        <authorList>
            <person name="Swithers K.S."/>
            <person name="Dipippo J.L."/>
            <person name="Bruce D.C."/>
            <person name="Detter C."/>
            <person name="Tapia R."/>
            <person name="Han S."/>
            <person name="Goodwin L.A."/>
            <person name="Han J."/>
            <person name="Woyke T."/>
            <person name="Pitluck S."/>
            <person name="Pennacchio L."/>
            <person name="Nolan M."/>
            <person name="Mikhailova N."/>
            <person name="Land M.L."/>
            <person name="Nesbo C.L."/>
            <person name="Gogarten J.P."/>
            <person name="Noll K.M."/>
        </authorList>
    </citation>
    <scope>NUCLEOTIDE SEQUENCE [LARGE SCALE GENOMIC DNA]</scope>
    <source>
        <strain evidence="3">ATCC BAA-1733 / DSM 21960 / TBF 19.5.1</strain>
    </source>
</reference>
<dbReference type="KEGG" id="kol:Kole_1820"/>
<dbReference type="GO" id="GO:0008237">
    <property type="term" value="F:metallopeptidase activity"/>
    <property type="evidence" value="ECO:0007669"/>
    <property type="project" value="InterPro"/>
</dbReference>
<dbReference type="RefSeq" id="WP_015869146.1">
    <property type="nucleotide sequence ID" value="NC_012785.1"/>
</dbReference>
<evidence type="ECO:0000313" key="2">
    <source>
        <dbReference type="EMBL" id="ACR80502.1"/>
    </source>
</evidence>
<dbReference type="Pfam" id="PF01433">
    <property type="entry name" value="Peptidase_M1"/>
    <property type="match status" value="1"/>
</dbReference>
<evidence type="ECO:0000313" key="3">
    <source>
        <dbReference type="Proteomes" id="UP000002382"/>
    </source>
</evidence>
<dbReference type="Gene3D" id="2.60.40.1730">
    <property type="entry name" value="tricorn interacting facor f3 domain"/>
    <property type="match status" value="1"/>
</dbReference>
<dbReference type="Proteomes" id="UP000002382">
    <property type="component" value="Chromosome"/>
</dbReference>
<dbReference type="InterPro" id="IPR042097">
    <property type="entry name" value="Aminopeptidase_N-like_N_sf"/>
</dbReference>
<dbReference type="InterPro" id="IPR014782">
    <property type="entry name" value="Peptidase_M1_dom"/>
</dbReference>